<dbReference type="GO" id="GO:0035613">
    <property type="term" value="F:RNA stem-loop binding"/>
    <property type="evidence" value="ECO:0007669"/>
    <property type="project" value="TreeGrafter"/>
</dbReference>
<evidence type="ECO:0000313" key="11">
    <source>
        <dbReference type="EMBL" id="NXY39143.1"/>
    </source>
</evidence>
<dbReference type="AlphaFoldDB" id="A0A7L4JDV7"/>
<evidence type="ECO:0000256" key="6">
    <source>
        <dbReference type="ARBA" id="ARBA00022801"/>
    </source>
</evidence>
<feature type="domain" description="RNase H type-1" evidence="10">
    <location>
        <begin position="11"/>
        <end position="152"/>
    </location>
</feature>
<keyword evidence="3" id="KW-0540">Nuclease</keyword>
<dbReference type="PROSITE" id="PS50879">
    <property type="entry name" value="RNASE_H_1"/>
    <property type="match status" value="1"/>
</dbReference>
<dbReference type="Gene3D" id="3.30.420.10">
    <property type="entry name" value="Ribonuclease H-like superfamily/Ribonuclease H"/>
    <property type="match status" value="1"/>
</dbReference>
<evidence type="ECO:0000256" key="2">
    <source>
        <dbReference type="ARBA" id="ARBA00022695"/>
    </source>
</evidence>
<dbReference type="Gene3D" id="1.10.10.200">
    <property type="match status" value="1"/>
</dbReference>
<gene>
    <name evidence="11" type="primary">Ervk18_2</name>
    <name evidence="11" type="ORF">PORRUF_R14993</name>
</gene>
<dbReference type="GO" id="GO:0004523">
    <property type="term" value="F:RNA-DNA hybrid ribonuclease activity"/>
    <property type="evidence" value="ECO:0007669"/>
    <property type="project" value="InterPro"/>
</dbReference>
<feature type="non-terminal residue" evidence="11">
    <location>
        <position position="199"/>
    </location>
</feature>
<protein>
    <submittedName>
        <fullName evidence="11">POK18 protein</fullName>
    </submittedName>
</protein>
<proteinExistence type="predicted"/>
<keyword evidence="2" id="KW-0548">Nucleotidyltransferase</keyword>
<dbReference type="PANTHER" id="PTHR41694">
    <property type="entry name" value="ENDOGENOUS RETROVIRUS GROUP K MEMBER POL PROTEIN"/>
    <property type="match status" value="1"/>
</dbReference>
<dbReference type="InterPro" id="IPR003308">
    <property type="entry name" value="Integrase_Zn-bd_dom_N"/>
</dbReference>
<dbReference type="GO" id="GO:0003964">
    <property type="term" value="F:RNA-directed DNA polymerase activity"/>
    <property type="evidence" value="ECO:0007669"/>
    <property type="project" value="UniProtKB-KW"/>
</dbReference>
<dbReference type="Pfam" id="PF02022">
    <property type="entry name" value="Integrase_Zn"/>
    <property type="match status" value="1"/>
</dbReference>
<feature type="non-terminal residue" evidence="11">
    <location>
        <position position="1"/>
    </location>
</feature>
<dbReference type="Proteomes" id="UP000572837">
    <property type="component" value="Unassembled WGS sequence"/>
</dbReference>
<keyword evidence="4" id="KW-0479">Metal-binding</keyword>
<comment type="caution">
    <text evidence="11">The sequence shown here is derived from an EMBL/GenBank/DDBJ whole genome shotgun (WGS) entry which is preliminary data.</text>
</comment>
<accession>A0A7L4JDV7</accession>
<dbReference type="PROSITE" id="PS50876">
    <property type="entry name" value="ZF_INTEGRASE"/>
    <property type="match status" value="1"/>
</dbReference>
<keyword evidence="12" id="KW-1185">Reference proteome</keyword>
<keyword evidence="6" id="KW-0378">Hydrolase</keyword>
<evidence type="ECO:0000259" key="10">
    <source>
        <dbReference type="PROSITE" id="PS50879"/>
    </source>
</evidence>
<dbReference type="PANTHER" id="PTHR41694:SF3">
    <property type="entry name" value="RNA-DIRECTED DNA POLYMERASE-RELATED"/>
    <property type="match status" value="1"/>
</dbReference>
<dbReference type="GO" id="GO:0008270">
    <property type="term" value="F:zinc ion binding"/>
    <property type="evidence" value="ECO:0007669"/>
    <property type="project" value="UniProtKB-KW"/>
</dbReference>
<keyword evidence="1" id="KW-0808">Transferase</keyword>
<keyword evidence="5" id="KW-0255">Endonuclease</keyword>
<dbReference type="InterPro" id="IPR017856">
    <property type="entry name" value="Integrase-like_N"/>
</dbReference>
<dbReference type="Pfam" id="PF00075">
    <property type="entry name" value="RNase_H"/>
    <property type="match status" value="1"/>
</dbReference>
<dbReference type="SUPFAM" id="SSF53098">
    <property type="entry name" value="Ribonuclease H-like"/>
    <property type="match status" value="1"/>
</dbReference>
<dbReference type="InterPro" id="IPR036397">
    <property type="entry name" value="RNaseH_sf"/>
</dbReference>
<feature type="domain" description="Integrase-type" evidence="9">
    <location>
        <begin position="157"/>
        <end position="198"/>
    </location>
</feature>
<evidence type="ECO:0000256" key="4">
    <source>
        <dbReference type="ARBA" id="ARBA00022723"/>
    </source>
</evidence>
<dbReference type="InterPro" id="IPR002156">
    <property type="entry name" value="RNaseH_domain"/>
</dbReference>
<evidence type="ECO:0000256" key="1">
    <source>
        <dbReference type="ARBA" id="ARBA00022679"/>
    </source>
</evidence>
<dbReference type="SUPFAM" id="SSF46919">
    <property type="entry name" value="N-terminal Zn binding domain of HIV integrase"/>
    <property type="match status" value="1"/>
</dbReference>
<evidence type="ECO:0000256" key="7">
    <source>
        <dbReference type="ARBA" id="ARBA00022918"/>
    </source>
</evidence>
<keyword evidence="8" id="KW-0863">Zinc-finger</keyword>
<evidence type="ECO:0000256" key="5">
    <source>
        <dbReference type="ARBA" id="ARBA00022759"/>
    </source>
</evidence>
<dbReference type="InterPro" id="IPR012337">
    <property type="entry name" value="RNaseH-like_sf"/>
</dbReference>
<evidence type="ECO:0000256" key="8">
    <source>
        <dbReference type="PROSITE-ProRule" id="PRU00450"/>
    </source>
</evidence>
<sequence>TDLPQKVMDRPFPERTVFTDASSATSTAAVVWQPEGEQWQCVKMTDKSLSVQQLEASAVLKAMCWALQTWDKEPLNVVSDSLYVVGVVQRIEDALIRQTKNQRLRELFLQLRSVLKQRQHVFCVMHIHSHQCNSGLGGGNARADAAVSCVVHVPPQNKFERARNSHETFHQNARALHRQFRIPLSDAQGIVHACPHCGN</sequence>
<evidence type="ECO:0000313" key="12">
    <source>
        <dbReference type="Proteomes" id="UP000572837"/>
    </source>
</evidence>
<organism evidence="11 12">
    <name type="scientific">Pomatorhinus ruficollis</name>
    <name type="common">streak-breasted scimitar babbler</name>
    <dbReference type="NCBI Taxonomy" id="932028"/>
    <lineage>
        <taxon>Eukaryota</taxon>
        <taxon>Metazoa</taxon>
        <taxon>Chordata</taxon>
        <taxon>Craniata</taxon>
        <taxon>Vertebrata</taxon>
        <taxon>Euteleostomi</taxon>
        <taxon>Archelosauria</taxon>
        <taxon>Archosauria</taxon>
        <taxon>Dinosauria</taxon>
        <taxon>Saurischia</taxon>
        <taxon>Theropoda</taxon>
        <taxon>Coelurosauria</taxon>
        <taxon>Aves</taxon>
        <taxon>Neognathae</taxon>
        <taxon>Neoaves</taxon>
        <taxon>Telluraves</taxon>
        <taxon>Australaves</taxon>
        <taxon>Passeriformes</taxon>
        <taxon>Sylvioidea</taxon>
        <taxon>Timaliidae</taxon>
        <taxon>Pomatorhinus</taxon>
    </lineage>
</organism>
<evidence type="ECO:0000259" key="9">
    <source>
        <dbReference type="PROSITE" id="PS50876"/>
    </source>
</evidence>
<keyword evidence="7" id="KW-0695">RNA-directed DNA polymerase</keyword>
<dbReference type="EMBL" id="VZSW01003028">
    <property type="protein sequence ID" value="NXY39143.1"/>
    <property type="molecule type" value="Genomic_DNA"/>
</dbReference>
<keyword evidence="8" id="KW-0862">Zinc</keyword>
<name>A0A7L4JDV7_9PASS</name>
<evidence type="ECO:0000256" key="3">
    <source>
        <dbReference type="ARBA" id="ARBA00022722"/>
    </source>
</evidence>
<reference evidence="11 12" key="1">
    <citation type="submission" date="2020-02" db="EMBL/GenBank/DDBJ databases">
        <title>Bird 10,000 Genomes (B10K) Project - Family phase.</title>
        <authorList>
            <person name="Zhang G."/>
        </authorList>
    </citation>
    <scope>NUCLEOTIDE SEQUENCE [LARGE SCALE GENOMIC DNA]</scope>
    <source>
        <strain evidence="11">B10K-IZ-033-81</strain>
        <tissue evidence="11">Muscle</tissue>
    </source>
</reference>